<reference evidence="1" key="1">
    <citation type="submission" date="2022-04" db="EMBL/GenBank/DDBJ databases">
        <title>Genome of the entomopathogenic fungus Entomophthora muscae.</title>
        <authorList>
            <person name="Elya C."/>
            <person name="Lovett B.R."/>
            <person name="Lee E."/>
            <person name="Macias A.M."/>
            <person name="Hajek A.E."/>
            <person name="De Bivort B.L."/>
            <person name="Kasson M.T."/>
            <person name="De Fine Licht H.H."/>
            <person name="Stajich J.E."/>
        </authorList>
    </citation>
    <scope>NUCLEOTIDE SEQUENCE</scope>
    <source>
        <strain evidence="1">Berkeley</strain>
    </source>
</reference>
<evidence type="ECO:0000313" key="2">
    <source>
        <dbReference type="Proteomes" id="UP001165960"/>
    </source>
</evidence>
<sequence length="325" mass="37480">MVTNHIVFDEYYLGITAMVTVGIQLLFFLVAYFLQFDKVTDFAGTTNFIVLALLGFLLTGTYESRMIATTTCTIVWGIRIAGYLLYRILKTERDTRFDEIRGNFFRFLSFWVFQMMWVWVVSLPTTLTNSLGIRSLETFGNASDVLGVIIFIFGFIIETVSDIQKFKFNSNRSNSLDVMNVGLWYYSRHPNYFGEILVWWGIFIISLGADAQKRLIWLGILSPIFTMFLLLFLSGIPQSEPQKDKKIIENGNLDQKDAYFDYIRSTSPIIMMPPRIYGALPNFIKTLFFSNTLSTDSRKHKALSQSLRVAITHIPIQQYTSNYLI</sequence>
<dbReference type="Proteomes" id="UP001165960">
    <property type="component" value="Unassembled WGS sequence"/>
</dbReference>
<protein>
    <submittedName>
        <fullName evidence="1">Uncharacterized protein</fullName>
    </submittedName>
</protein>
<organism evidence="1 2">
    <name type="scientific">Entomophthora muscae</name>
    <dbReference type="NCBI Taxonomy" id="34485"/>
    <lineage>
        <taxon>Eukaryota</taxon>
        <taxon>Fungi</taxon>
        <taxon>Fungi incertae sedis</taxon>
        <taxon>Zoopagomycota</taxon>
        <taxon>Entomophthoromycotina</taxon>
        <taxon>Entomophthoromycetes</taxon>
        <taxon>Entomophthorales</taxon>
        <taxon>Entomophthoraceae</taxon>
        <taxon>Entomophthora</taxon>
    </lineage>
</organism>
<proteinExistence type="predicted"/>
<keyword evidence="2" id="KW-1185">Reference proteome</keyword>
<gene>
    <name evidence="1" type="ORF">DSO57_1017732</name>
</gene>
<dbReference type="EMBL" id="QTSX02000785">
    <property type="protein sequence ID" value="KAJ9085041.1"/>
    <property type="molecule type" value="Genomic_DNA"/>
</dbReference>
<evidence type="ECO:0000313" key="1">
    <source>
        <dbReference type="EMBL" id="KAJ9085041.1"/>
    </source>
</evidence>
<comment type="caution">
    <text evidence="1">The sequence shown here is derived from an EMBL/GenBank/DDBJ whole genome shotgun (WGS) entry which is preliminary data.</text>
</comment>
<accession>A0ACC2UE88</accession>
<name>A0ACC2UE88_9FUNG</name>